<evidence type="ECO:0000256" key="2">
    <source>
        <dbReference type="SAM" id="Phobius"/>
    </source>
</evidence>
<feature type="region of interest" description="Disordered" evidence="1">
    <location>
        <begin position="1"/>
        <end position="22"/>
    </location>
</feature>
<protein>
    <submittedName>
        <fullName evidence="3">Uncharacterized protein</fullName>
    </submittedName>
</protein>
<dbReference type="AlphaFoldDB" id="A0A2H0BG71"/>
<feature type="compositionally biased region" description="Pro residues" evidence="1">
    <location>
        <begin position="60"/>
        <end position="70"/>
    </location>
</feature>
<dbReference type="Proteomes" id="UP000228495">
    <property type="component" value="Unassembled WGS sequence"/>
</dbReference>
<accession>A0A2H0BG71</accession>
<evidence type="ECO:0000256" key="1">
    <source>
        <dbReference type="SAM" id="MobiDB-lite"/>
    </source>
</evidence>
<sequence>MEEHITTPVASPSPKKPASQSPLHKGKVIAFSLMFIIMIGAVIAFWYMTSVSPTTNAPSEPLPQTSPEPTPLQSVRNSIPYTVLQISESDITLYNKDGEKIISSDPAITHLLNQTGNEISLETLTVGNVVEIIPGTSTTLFLSQ</sequence>
<name>A0A2H0BG71_UNCKA</name>
<organism evidence="3 4">
    <name type="scientific">candidate division WWE3 bacterium CG22_combo_CG10-13_8_21_14_all_39_12</name>
    <dbReference type="NCBI Taxonomy" id="1975094"/>
    <lineage>
        <taxon>Bacteria</taxon>
        <taxon>Katanobacteria</taxon>
    </lineage>
</organism>
<reference evidence="3 4" key="1">
    <citation type="submission" date="2017-09" db="EMBL/GenBank/DDBJ databases">
        <title>Depth-based differentiation of microbial function through sediment-hosted aquifers and enrichment of novel symbionts in the deep terrestrial subsurface.</title>
        <authorList>
            <person name="Probst A.J."/>
            <person name="Ladd B."/>
            <person name="Jarett J.K."/>
            <person name="Geller-Mcgrath D.E."/>
            <person name="Sieber C.M."/>
            <person name="Emerson J.B."/>
            <person name="Anantharaman K."/>
            <person name="Thomas B.C."/>
            <person name="Malmstrom R."/>
            <person name="Stieglmeier M."/>
            <person name="Klingl A."/>
            <person name="Woyke T."/>
            <person name="Ryan C.M."/>
            <person name="Banfield J.F."/>
        </authorList>
    </citation>
    <scope>NUCLEOTIDE SEQUENCE [LARGE SCALE GENOMIC DNA]</scope>
    <source>
        <strain evidence="3">CG22_combo_CG10-13_8_21_14_all_39_12</strain>
    </source>
</reference>
<evidence type="ECO:0000313" key="3">
    <source>
        <dbReference type="EMBL" id="PIP56624.1"/>
    </source>
</evidence>
<proteinExistence type="predicted"/>
<comment type="caution">
    <text evidence="3">The sequence shown here is derived from an EMBL/GenBank/DDBJ whole genome shotgun (WGS) entry which is preliminary data.</text>
</comment>
<keyword evidence="2" id="KW-0812">Transmembrane</keyword>
<keyword evidence="2" id="KW-0472">Membrane</keyword>
<evidence type="ECO:0000313" key="4">
    <source>
        <dbReference type="Proteomes" id="UP000228495"/>
    </source>
</evidence>
<feature type="compositionally biased region" description="Low complexity" evidence="1">
    <location>
        <begin position="10"/>
        <end position="22"/>
    </location>
</feature>
<feature type="region of interest" description="Disordered" evidence="1">
    <location>
        <begin position="55"/>
        <end position="74"/>
    </location>
</feature>
<dbReference type="EMBL" id="PCSU01000031">
    <property type="protein sequence ID" value="PIP56624.1"/>
    <property type="molecule type" value="Genomic_DNA"/>
</dbReference>
<keyword evidence="2" id="KW-1133">Transmembrane helix</keyword>
<feature type="transmembrane region" description="Helical" evidence="2">
    <location>
        <begin position="28"/>
        <end position="48"/>
    </location>
</feature>
<gene>
    <name evidence="3" type="ORF">COX05_02045</name>
</gene>